<dbReference type="OrthoDB" id="10040561at2759"/>
<proteinExistence type="predicted"/>
<evidence type="ECO:0000256" key="2">
    <source>
        <dbReference type="ARBA" id="ARBA00022729"/>
    </source>
</evidence>
<dbReference type="InterPro" id="IPR009030">
    <property type="entry name" value="Growth_fac_rcpt_cys_sf"/>
</dbReference>
<keyword evidence="4" id="KW-1015">Disulfide bond</keyword>
<dbReference type="Pfam" id="PF12947">
    <property type="entry name" value="EGF_3"/>
    <property type="match status" value="3"/>
</dbReference>
<dbReference type="FunFam" id="2.10.25.10:FF:000653">
    <property type="entry name" value="Putative Fibrillin-1"/>
    <property type="match status" value="1"/>
</dbReference>
<dbReference type="PANTHER" id="PTHR24039:SF58">
    <property type="entry name" value="EGF-LIKE DOMAIN-CONTAINING PROTEIN"/>
    <property type="match status" value="1"/>
</dbReference>
<comment type="caution">
    <text evidence="6">The sequence shown here is derived from an EMBL/GenBank/DDBJ whole genome shotgun (WGS) entry which is preliminary data.</text>
</comment>
<dbReference type="Proteomes" id="UP001152795">
    <property type="component" value="Unassembled WGS sequence"/>
</dbReference>
<keyword evidence="1 5" id="KW-0245">EGF-like domain</keyword>
<dbReference type="SMART" id="SM00179">
    <property type="entry name" value="EGF_CA"/>
    <property type="match status" value="3"/>
</dbReference>
<evidence type="ECO:0000256" key="4">
    <source>
        <dbReference type="ARBA" id="ARBA00023157"/>
    </source>
</evidence>
<dbReference type="InterPro" id="IPR018097">
    <property type="entry name" value="EGF_Ca-bd_CS"/>
</dbReference>
<organism evidence="6 7">
    <name type="scientific">Paramuricea clavata</name>
    <name type="common">Red gorgonian</name>
    <name type="synonym">Violescent sea-whip</name>
    <dbReference type="NCBI Taxonomy" id="317549"/>
    <lineage>
        <taxon>Eukaryota</taxon>
        <taxon>Metazoa</taxon>
        <taxon>Cnidaria</taxon>
        <taxon>Anthozoa</taxon>
        <taxon>Octocorallia</taxon>
        <taxon>Malacalcyonacea</taxon>
        <taxon>Plexauridae</taxon>
        <taxon>Paramuricea</taxon>
    </lineage>
</organism>
<feature type="non-terminal residue" evidence="6">
    <location>
        <position position="242"/>
    </location>
</feature>
<evidence type="ECO:0000256" key="3">
    <source>
        <dbReference type="ARBA" id="ARBA00022737"/>
    </source>
</evidence>
<evidence type="ECO:0000256" key="5">
    <source>
        <dbReference type="PROSITE-ProRule" id="PRU00076"/>
    </source>
</evidence>
<dbReference type="Gene3D" id="2.10.25.10">
    <property type="entry name" value="Laminin"/>
    <property type="match status" value="3"/>
</dbReference>
<dbReference type="AlphaFoldDB" id="A0A6S7H0Q2"/>
<accession>A0A6S7H0Q2</accession>
<dbReference type="InterPro" id="IPR000742">
    <property type="entry name" value="EGF"/>
</dbReference>
<keyword evidence="7" id="KW-1185">Reference proteome</keyword>
<reference evidence="6" key="1">
    <citation type="submission" date="2020-04" db="EMBL/GenBank/DDBJ databases">
        <authorList>
            <person name="Alioto T."/>
            <person name="Alioto T."/>
            <person name="Gomez Garrido J."/>
        </authorList>
    </citation>
    <scope>NUCLEOTIDE SEQUENCE</scope>
    <source>
        <strain evidence="6">A484AB</strain>
    </source>
</reference>
<sequence length="242" mass="25981">MATENQGALCWGERLTARPLSLLGENDTTANSPNSNVGNYIVRTAAGRCPFGAQSDEFMRFVVTQALSYEAAQNTSKMLQHWTTEEQVLQEVASRDLPKLLARPAMPNMNLKPCWYCDNKQSHPHINQCLTNPCDPNASCGNTPGSFTCTCNSGYAGNGLTCWNINECVTLSPCSPDATCQDTPGSFTCTCNVGFTGNGLNCSDINECLTTPCDTNAQCTNTRGSFLCQCNSGFAGNGFTCV</sequence>
<evidence type="ECO:0000313" key="6">
    <source>
        <dbReference type="EMBL" id="CAB3996096.1"/>
    </source>
</evidence>
<dbReference type="CDD" id="cd00054">
    <property type="entry name" value="EGF_CA"/>
    <property type="match status" value="3"/>
</dbReference>
<dbReference type="GO" id="GO:0005509">
    <property type="term" value="F:calcium ion binding"/>
    <property type="evidence" value="ECO:0007669"/>
    <property type="project" value="InterPro"/>
</dbReference>
<dbReference type="SMART" id="SM00181">
    <property type="entry name" value="EGF"/>
    <property type="match status" value="3"/>
</dbReference>
<dbReference type="PROSITE" id="PS01187">
    <property type="entry name" value="EGF_CA"/>
    <property type="match status" value="1"/>
</dbReference>
<dbReference type="PROSITE" id="PS01186">
    <property type="entry name" value="EGF_2"/>
    <property type="match status" value="2"/>
</dbReference>
<dbReference type="SUPFAM" id="SSF57184">
    <property type="entry name" value="Growth factor receptor domain"/>
    <property type="match status" value="1"/>
</dbReference>
<evidence type="ECO:0000256" key="1">
    <source>
        <dbReference type="ARBA" id="ARBA00022536"/>
    </source>
</evidence>
<dbReference type="InterPro" id="IPR001881">
    <property type="entry name" value="EGF-like_Ca-bd_dom"/>
</dbReference>
<evidence type="ECO:0000313" key="7">
    <source>
        <dbReference type="Proteomes" id="UP001152795"/>
    </source>
</evidence>
<dbReference type="PROSITE" id="PS00010">
    <property type="entry name" value="ASX_HYDROXYL"/>
    <property type="match status" value="3"/>
</dbReference>
<dbReference type="PROSITE" id="PS50026">
    <property type="entry name" value="EGF_3"/>
    <property type="match status" value="3"/>
</dbReference>
<keyword evidence="2" id="KW-0732">Signal</keyword>
<dbReference type="PANTHER" id="PTHR24039">
    <property type="entry name" value="FIBRILLIN-RELATED"/>
    <property type="match status" value="1"/>
</dbReference>
<dbReference type="InterPro" id="IPR000152">
    <property type="entry name" value="EGF-type_Asp/Asn_hydroxyl_site"/>
</dbReference>
<comment type="caution">
    <text evidence="5">Lacks conserved residue(s) required for the propagation of feature annotation.</text>
</comment>
<name>A0A6S7H0Q2_PARCT</name>
<protein>
    <submittedName>
        <fullName evidence="6">Fibrillin-2 isoform X3</fullName>
    </submittedName>
</protein>
<dbReference type="EMBL" id="CACRXK020002797">
    <property type="protein sequence ID" value="CAB3996096.1"/>
    <property type="molecule type" value="Genomic_DNA"/>
</dbReference>
<dbReference type="InterPro" id="IPR024731">
    <property type="entry name" value="NELL2-like_EGF"/>
</dbReference>
<gene>
    <name evidence="6" type="ORF">PACLA_8A071146</name>
</gene>
<dbReference type="FunFam" id="2.10.25.10:FF:000038">
    <property type="entry name" value="Fibrillin 2"/>
    <property type="match status" value="2"/>
</dbReference>
<keyword evidence="3" id="KW-0677">Repeat</keyword>